<proteinExistence type="predicted"/>
<feature type="non-terminal residue" evidence="2">
    <location>
        <position position="493"/>
    </location>
</feature>
<dbReference type="OrthoDB" id="3270336at2759"/>
<keyword evidence="1" id="KW-0175">Coiled coil</keyword>
<sequence length="493" mass="57283">MGYEFQGAFEALSKFTIEKDEHENYGLDHESLVLWTQLEQNIYRFITVAHQCFEPFLRASLLPTTVSALKYQKRFRTWHQADQHLRHCRDWFLMWIGLMSFRVACILTTYRGSLPWHVVLSTKGVPANFVSSVRTSVVCDFSVSCNRVGAFFKSVIDSKFSGVASMLWATGVPFWYAWNDQDAARANLHPSLSKWIPVPMKERPVVPFQNNLARQRDAVVATCPWADHFALHDLKHKEKEARETEVERGRRLNYARDHTKMINKGVKFRWSWQGLTLTRVRLSKEDAEDEVDRPWDEMRYDPWCNQWDICFYWGERYRKELEGRGGLLEMERVEEKEDEEEEEREMDELNQERVHATMNQECPAVPVPSMGEHRLLHPLPVALALRLHLGFVADTGHSRISQPSEKEWLDAVRPMGRTAQSKSSCLDPNVVYQAVGFLQSLVQGRSPAGANFDLDLANPHRVLYSKFSDMCFESAGLIVLRSSIFDDNKRFSW</sequence>
<evidence type="ECO:0000313" key="2">
    <source>
        <dbReference type="EMBL" id="PPQ86811.1"/>
    </source>
</evidence>
<keyword evidence="3" id="KW-1185">Reference proteome</keyword>
<comment type="caution">
    <text evidence="2">The sequence shown here is derived from an EMBL/GenBank/DDBJ whole genome shotgun (WGS) entry which is preliminary data.</text>
</comment>
<evidence type="ECO:0000313" key="3">
    <source>
        <dbReference type="Proteomes" id="UP000284842"/>
    </source>
</evidence>
<dbReference type="InParanoid" id="A0A409X7W6"/>
<organism evidence="2 3">
    <name type="scientific">Panaeolus cyanescens</name>
    <dbReference type="NCBI Taxonomy" id="181874"/>
    <lineage>
        <taxon>Eukaryota</taxon>
        <taxon>Fungi</taxon>
        <taxon>Dikarya</taxon>
        <taxon>Basidiomycota</taxon>
        <taxon>Agaricomycotina</taxon>
        <taxon>Agaricomycetes</taxon>
        <taxon>Agaricomycetidae</taxon>
        <taxon>Agaricales</taxon>
        <taxon>Agaricineae</taxon>
        <taxon>Galeropsidaceae</taxon>
        <taxon>Panaeolus</taxon>
    </lineage>
</organism>
<feature type="coiled-coil region" evidence="1">
    <location>
        <begin position="330"/>
        <end position="359"/>
    </location>
</feature>
<protein>
    <submittedName>
        <fullName evidence="2">Uncharacterized protein</fullName>
    </submittedName>
</protein>
<dbReference type="AlphaFoldDB" id="A0A409X7W6"/>
<dbReference type="Proteomes" id="UP000284842">
    <property type="component" value="Unassembled WGS sequence"/>
</dbReference>
<evidence type="ECO:0000256" key="1">
    <source>
        <dbReference type="SAM" id="Coils"/>
    </source>
</evidence>
<accession>A0A409X7W6</accession>
<dbReference type="EMBL" id="NHTK01004416">
    <property type="protein sequence ID" value="PPQ86811.1"/>
    <property type="molecule type" value="Genomic_DNA"/>
</dbReference>
<gene>
    <name evidence="2" type="ORF">CVT24_006504</name>
</gene>
<reference evidence="2 3" key="1">
    <citation type="journal article" date="2018" name="Evol. Lett.">
        <title>Horizontal gene cluster transfer increased hallucinogenic mushroom diversity.</title>
        <authorList>
            <person name="Reynolds H.T."/>
            <person name="Vijayakumar V."/>
            <person name="Gluck-Thaler E."/>
            <person name="Korotkin H.B."/>
            <person name="Matheny P.B."/>
            <person name="Slot J.C."/>
        </authorList>
    </citation>
    <scope>NUCLEOTIDE SEQUENCE [LARGE SCALE GENOMIC DNA]</scope>
    <source>
        <strain evidence="2 3">2629</strain>
    </source>
</reference>
<name>A0A409X7W6_9AGAR</name>